<evidence type="ECO:0000313" key="2">
    <source>
        <dbReference type="Proteomes" id="UP000007305"/>
    </source>
</evidence>
<protein>
    <submittedName>
        <fullName evidence="1">Uncharacterized protein</fullName>
    </submittedName>
</protein>
<dbReference type="Gramene" id="Zm00001eb090490_T001">
    <property type="protein sequence ID" value="Zm00001eb090490_P001"/>
    <property type="gene ID" value="Zm00001eb090490"/>
</dbReference>
<reference evidence="1" key="3">
    <citation type="submission" date="2021-05" db="UniProtKB">
        <authorList>
            <consortium name="EnsemblPlants"/>
        </authorList>
    </citation>
    <scope>IDENTIFICATION</scope>
    <source>
        <strain evidence="1">cv. B73</strain>
    </source>
</reference>
<reference evidence="1" key="2">
    <citation type="submission" date="2019-07" db="EMBL/GenBank/DDBJ databases">
        <authorList>
            <person name="Seetharam A."/>
            <person name="Woodhouse M."/>
            <person name="Cannon E."/>
        </authorList>
    </citation>
    <scope>NUCLEOTIDE SEQUENCE [LARGE SCALE GENOMIC DNA]</scope>
    <source>
        <strain evidence="1">cv. B73</strain>
    </source>
</reference>
<reference evidence="2" key="1">
    <citation type="submission" date="2015-12" db="EMBL/GenBank/DDBJ databases">
        <title>Update maize B73 reference genome by single molecule sequencing technologies.</title>
        <authorList>
            <consortium name="Maize Genome Sequencing Project"/>
            <person name="Ware D."/>
        </authorList>
    </citation>
    <scope>NUCLEOTIDE SEQUENCE [LARGE SCALE GENOMIC DNA]</scope>
    <source>
        <strain evidence="2">cv. B73</strain>
    </source>
</reference>
<keyword evidence="2" id="KW-1185">Reference proteome</keyword>
<dbReference type="Proteomes" id="UP000007305">
    <property type="component" value="Chromosome 2"/>
</dbReference>
<sequence length="489" mass="53947">MRMRYTIGESFTGALHAEPRGPPHAPAISSTRYGVCGACARLFSCALPVYRFMRDAARWTPPHLACIVSAAKPRVTELASLRGPLGCETEPRFSRLGAHLVRSVDEVYRDSRTSAHPAAIKPCHLPSDHPHGEHSTEPGLLHLPAHALRGAQVLRLPSNPSSDHWHWGKQKHGQVLDVLQRLPICPARWKTAGEHLLWGTPRVMGALPKFRDGVIAHRRSCSTVAPPISVGSGLHRPIDRPGYHRGGFVRRRIDDQGRKKGERCMRNLEVLLTHQPFPPLATESVVHALASSLAHCPVYRFMRDAARWTPPHLACIVSAAKPRVTELASLRGPLGCETEPRFSRLGAHLVRSVDEVYRDSRTSAHPAAIKPCHLPSDHPHGEHSTEPGLLRLPAHALRGAQVLRLPSNPSSDHWHWGKQKHGQVLGVLQRLPICPARWKTAGEHLLWGTPRVMGALPKFRDGVIAHRRSCSTVAPPISVGSGLHRPIDR</sequence>
<dbReference type="AlphaFoldDB" id="A0A804MJC5"/>
<accession>A0A804MJC5</accession>
<proteinExistence type="predicted"/>
<dbReference type="EnsemblPlants" id="Zm00001eb090490_T001">
    <property type="protein sequence ID" value="Zm00001eb090490_P001"/>
    <property type="gene ID" value="Zm00001eb090490"/>
</dbReference>
<dbReference type="InParanoid" id="A0A804MJC5"/>
<name>A0A804MJC5_MAIZE</name>
<organism evidence="1 2">
    <name type="scientific">Zea mays</name>
    <name type="common">Maize</name>
    <dbReference type="NCBI Taxonomy" id="4577"/>
    <lineage>
        <taxon>Eukaryota</taxon>
        <taxon>Viridiplantae</taxon>
        <taxon>Streptophyta</taxon>
        <taxon>Embryophyta</taxon>
        <taxon>Tracheophyta</taxon>
        <taxon>Spermatophyta</taxon>
        <taxon>Magnoliopsida</taxon>
        <taxon>Liliopsida</taxon>
        <taxon>Poales</taxon>
        <taxon>Poaceae</taxon>
        <taxon>PACMAD clade</taxon>
        <taxon>Panicoideae</taxon>
        <taxon>Andropogonodae</taxon>
        <taxon>Andropogoneae</taxon>
        <taxon>Tripsacinae</taxon>
        <taxon>Zea</taxon>
    </lineage>
</organism>
<evidence type="ECO:0000313" key="1">
    <source>
        <dbReference type="EnsemblPlants" id="Zm00001eb090490_P001"/>
    </source>
</evidence>